<comment type="similarity">
    <text evidence="1">Belongs to the sigma-70 factor family. ECF subfamily.</text>
</comment>
<dbReference type="GO" id="GO:0003677">
    <property type="term" value="F:DNA binding"/>
    <property type="evidence" value="ECO:0007669"/>
    <property type="project" value="InterPro"/>
</dbReference>
<organism evidence="7 10">
    <name type="scientific">Streptomyces avermitilis</name>
    <dbReference type="NCBI Taxonomy" id="33903"/>
    <lineage>
        <taxon>Bacteria</taxon>
        <taxon>Bacillati</taxon>
        <taxon>Actinomycetota</taxon>
        <taxon>Actinomycetes</taxon>
        <taxon>Kitasatosporales</taxon>
        <taxon>Streptomycetaceae</taxon>
        <taxon>Streptomyces</taxon>
    </lineage>
</organism>
<dbReference type="SUPFAM" id="SSF88659">
    <property type="entry name" value="Sigma3 and sigma4 domains of RNA polymerase sigma factors"/>
    <property type="match status" value="1"/>
</dbReference>
<keyword evidence="3" id="KW-0731">Sigma factor</keyword>
<dbReference type="InterPro" id="IPR013249">
    <property type="entry name" value="RNA_pol_sigma70_r4_t2"/>
</dbReference>
<accession>A0A4D4M8P5</accession>
<proteinExistence type="inferred from homology"/>
<dbReference type="AlphaFoldDB" id="A0A4D4M8P5"/>
<dbReference type="Gene3D" id="1.10.10.10">
    <property type="entry name" value="Winged helix-like DNA-binding domain superfamily/Winged helix DNA-binding domain"/>
    <property type="match status" value="1"/>
</dbReference>
<evidence type="ECO:0000256" key="1">
    <source>
        <dbReference type="ARBA" id="ARBA00010641"/>
    </source>
</evidence>
<evidence type="ECO:0000256" key="4">
    <source>
        <dbReference type="ARBA" id="ARBA00023163"/>
    </source>
</evidence>
<evidence type="ECO:0000256" key="3">
    <source>
        <dbReference type="ARBA" id="ARBA00023082"/>
    </source>
</evidence>
<reference evidence="7 10" key="2">
    <citation type="submission" date="2019-04" db="EMBL/GenBank/DDBJ databases">
        <title>Draft genome sequences of Streptomyces avermitilis NBRC 14893.</title>
        <authorList>
            <person name="Komaki H."/>
            <person name="Tamura T."/>
            <person name="Hosoyama A."/>
        </authorList>
    </citation>
    <scope>NUCLEOTIDE SEQUENCE [LARGE SCALE GENOMIC DNA]</scope>
    <source>
        <strain evidence="7 10">NBRC 14893</strain>
    </source>
</reference>
<keyword evidence="4" id="KW-0804">Transcription</keyword>
<keyword evidence="2" id="KW-0805">Transcription regulation</keyword>
<dbReference type="Proteomes" id="UP000299211">
    <property type="component" value="Unassembled WGS sequence"/>
</dbReference>
<dbReference type="GO" id="GO:0016987">
    <property type="term" value="F:sigma factor activity"/>
    <property type="evidence" value="ECO:0007669"/>
    <property type="project" value="UniProtKB-KW"/>
</dbReference>
<dbReference type="GO" id="GO:0006352">
    <property type="term" value="P:DNA-templated transcription initiation"/>
    <property type="evidence" value="ECO:0007669"/>
    <property type="project" value="InterPro"/>
</dbReference>
<dbReference type="InterPro" id="IPR036388">
    <property type="entry name" value="WH-like_DNA-bd_sf"/>
</dbReference>
<name>A0A4D4M8P5_STRAX</name>
<evidence type="ECO:0000313" key="7">
    <source>
        <dbReference type="EMBL" id="GDY68300.1"/>
    </source>
</evidence>
<dbReference type="InterPro" id="IPR013324">
    <property type="entry name" value="RNA_pol_sigma_r3/r4-like"/>
</dbReference>
<evidence type="ECO:0000259" key="6">
    <source>
        <dbReference type="Pfam" id="PF08281"/>
    </source>
</evidence>
<feature type="region of interest" description="Disordered" evidence="5">
    <location>
        <begin position="1"/>
        <end position="20"/>
    </location>
</feature>
<evidence type="ECO:0000313" key="10">
    <source>
        <dbReference type="Proteomes" id="UP000302139"/>
    </source>
</evidence>
<dbReference type="Pfam" id="PF08281">
    <property type="entry name" value="Sigma70_r4_2"/>
    <property type="match status" value="1"/>
</dbReference>
<sequence>MGLHEGAAQGVTDGADRGLDAEPEELCGEHERVIEQHAMRDWIWGAVEELPPQLRLVLMLRHFSGITSYQEIAAACEVPVGTVRSRLNQARGKMARVLLSTATQTHCDASVLTEESRHEAVATLRASEHGTLPREISELWPTETELVGTLSRPGERIHPVPVMRQILEAGVRQHLRHVVASRDIAIWEMDVTNPIGAINPCPPTLAWLMFRSPVQQGRPGPHRREALPRPRLRLRHHLWAVFGDHCWVPDTNGADFLVFCVRWIASRPSVAWRTARRMCPRICGTGYVNTRARGSNGRVAECAIDKKCRLRIRWLLSSERTAL</sequence>
<dbReference type="EMBL" id="BJHX01000001">
    <property type="protein sequence ID" value="GDY68300.1"/>
    <property type="molecule type" value="Genomic_DNA"/>
</dbReference>
<evidence type="ECO:0000313" key="9">
    <source>
        <dbReference type="Proteomes" id="UP000299211"/>
    </source>
</evidence>
<comment type="caution">
    <text evidence="7">The sequence shown here is derived from an EMBL/GenBank/DDBJ whole genome shotgun (WGS) entry which is preliminary data.</text>
</comment>
<protein>
    <recommendedName>
        <fullName evidence="6">RNA polymerase sigma factor 70 region 4 type 2 domain-containing protein</fullName>
    </recommendedName>
</protein>
<evidence type="ECO:0000313" key="8">
    <source>
        <dbReference type="EMBL" id="GDY71338.1"/>
    </source>
</evidence>
<feature type="domain" description="RNA polymerase sigma factor 70 region 4 type 2" evidence="6">
    <location>
        <begin position="41"/>
        <end position="94"/>
    </location>
</feature>
<dbReference type="EMBL" id="BJHY01000001">
    <property type="protein sequence ID" value="GDY71338.1"/>
    <property type="molecule type" value="Genomic_DNA"/>
</dbReference>
<gene>
    <name evidence="7" type="ORF">SAV14893_076930</name>
    <name evidence="8" type="ORF">SAV31267_008230</name>
</gene>
<reference evidence="8 9" key="1">
    <citation type="submission" date="2019-04" db="EMBL/GenBank/DDBJ databases">
        <title>Draft genome sequences of Streptomyces avermitilis ATCC 31267.</title>
        <authorList>
            <person name="Komaki H."/>
            <person name="Tamura T."/>
            <person name="Hosoyama A."/>
        </authorList>
    </citation>
    <scope>NUCLEOTIDE SEQUENCE [LARGE SCALE GENOMIC DNA]</scope>
    <source>
        <strain evidence="8 9">ATCC 31267</strain>
    </source>
</reference>
<evidence type="ECO:0000256" key="5">
    <source>
        <dbReference type="SAM" id="MobiDB-lite"/>
    </source>
</evidence>
<dbReference type="Proteomes" id="UP000302139">
    <property type="component" value="Unassembled WGS sequence"/>
</dbReference>
<dbReference type="CDD" id="cd06171">
    <property type="entry name" value="Sigma70_r4"/>
    <property type="match status" value="1"/>
</dbReference>
<evidence type="ECO:0000256" key="2">
    <source>
        <dbReference type="ARBA" id="ARBA00023015"/>
    </source>
</evidence>